<feature type="transmembrane region" description="Helical" evidence="6">
    <location>
        <begin position="74"/>
        <end position="96"/>
    </location>
</feature>
<dbReference type="RefSeq" id="WP_386802215.1">
    <property type="nucleotide sequence ID" value="NZ_JBHTMU010000009.1"/>
</dbReference>
<evidence type="ECO:0000313" key="8">
    <source>
        <dbReference type="Proteomes" id="UP001597135"/>
    </source>
</evidence>
<keyword evidence="4 6" id="KW-1133">Transmembrane helix</keyword>
<protein>
    <submittedName>
        <fullName evidence="7">BCD family MFS transporter</fullName>
    </submittedName>
</protein>
<feature type="transmembrane region" description="Helical" evidence="6">
    <location>
        <begin position="263"/>
        <end position="283"/>
    </location>
</feature>
<evidence type="ECO:0000256" key="3">
    <source>
        <dbReference type="ARBA" id="ARBA00022692"/>
    </source>
</evidence>
<evidence type="ECO:0000256" key="4">
    <source>
        <dbReference type="ARBA" id="ARBA00022989"/>
    </source>
</evidence>
<dbReference type="Pfam" id="PF03209">
    <property type="entry name" value="PUCC"/>
    <property type="match status" value="1"/>
</dbReference>
<keyword evidence="5 6" id="KW-0472">Membrane</keyword>
<sequence>MTLSWAQILRLGLVQMALGSVVVLTTSTLNRLMVVELALPALLPGILVALHYGIQITRPNWGFRSDTGGNRTRWIIGGMAVLALGGVGAALGVIVLEQSLAPGLLISVLAYALIGLGVGASGTSLLALLATATAPHRRAAAATITWLMMIFGIAVTAGVVGGLLDPYTPARLLTIVSGVAIGAILLTALAIHGIEARVTQAPEPESLPFREGLAQVWQEPRARNFTLFVFLSMTAYFMQELILEPYAGLVFGYTPGQSTQLSGAQNGGVFLGMALTGLCATGLRLGSLRTWVVSGCLGSALALMSIALLGQSNAPHLFLPATVALGVFNGMFAVAAIGSMMALAGEGRAAREGTRMGLWGAAQAIAAGFGGLTGA</sequence>
<evidence type="ECO:0000256" key="1">
    <source>
        <dbReference type="ARBA" id="ARBA00004141"/>
    </source>
</evidence>
<evidence type="ECO:0000256" key="2">
    <source>
        <dbReference type="ARBA" id="ARBA00008412"/>
    </source>
</evidence>
<dbReference type="Proteomes" id="UP001597135">
    <property type="component" value="Unassembled WGS sequence"/>
</dbReference>
<evidence type="ECO:0000313" key="7">
    <source>
        <dbReference type="EMBL" id="MFD1342151.1"/>
    </source>
</evidence>
<proteinExistence type="inferred from homology"/>
<dbReference type="CDD" id="cd06176">
    <property type="entry name" value="MFS_BCD_PucC-like"/>
    <property type="match status" value="1"/>
</dbReference>
<dbReference type="InterPro" id="IPR026036">
    <property type="entry name" value="PucC"/>
</dbReference>
<dbReference type="InterPro" id="IPR036259">
    <property type="entry name" value="MFS_trans_sf"/>
</dbReference>
<comment type="similarity">
    <text evidence="2">Belongs to the PucC family.</text>
</comment>
<feature type="transmembrane region" description="Helical" evidence="6">
    <location>
        <begin position="170"/>
        <end position="191"/>
    </location>
</feature>
<keyword evidence="8" id="KW-1185">Reference proteome</keyword>
<evidence type="ECO:0000256" key="6">
    <source>
        <dbReference type="SAM" id="Phobius"/>
    </source>
</evidence>
<feature type="transmembrane region" description="Helical" evidence="6">
    <location>
        <begin position="108"/>
        <end position="132"/>
    </location>
</feature>
<feature type="transmembrane region" description="Helical" evidence="6">
    <location>
        <begin position="290"/>
        <end position="311"/>
    </location>
</feature>
<reference evidence="8" key="1">
    <citation type="journal article" date="2019" name="Int. J. Syst. Evol. Microbiol.">
        <title>The Global Catalogue of Microorganisms (GCM) 10K type strain sequencing project: providing services to taxonomists for standard genome sequencing and annotation.</title>
        <authorList>
            <consortium name="The Broad Institute Genomics Platform"/>
            <consortium name="The Broad Institute Genome Sequencing Center for Infectious Disease"/>
            <person name="Wu L."/>
            <person name="Ma J."/>
        </authorList>
    </citation>
    <scope>NUCLEOTIDE SEQUENCE [LARGE SCALE GENOMIC DNA]</scope>
    <source>
        <strain evidence="8">CCUG 62953</strain>
    </source>
</reference>
<name>A0ABW3ZGF3_9RHOB</name>
<organism evidence="7 8">
    <name type="scientific">Litorisediminicola beolgyonensis</name>
    <dbReference type="NCBI Taxonomy" id="1173614"/>
    <lineage>
        <taxon>Bacteria</taxon>
        <taxon>Pseudomonadati</taxon>
        <taxon>Pseudomonadota</taxon>
        <taxon>Alphaproteobacteria</taxon>
        <taxon>Rhodobacterales</taxon>
        <taxon>Paracoccaceae</taxon>
        <taxon>Litorisediminicola</taxon>
    </lineage>
</organism>
<dbReference type="EMBL" id="JBHTMU010000009">
    <property type="protein sequence ID" value="MFD1342151.1"/>
    <property type="molecule type" value="Genomic_DNA"/>
</dbReference>
<dbReference type="InterPro" id="IPR004896">
    <property type="entry name" value="PucC-rel"/>
</dbReference>
<dbReference type="Gene3D" id="1.20.1250.20">
    <property type="entry name" value="MFS general substrate transporter like domains"/>
    <property type="match status" value="1"/>
</dbReference>
<dbReference type="SUPFAM" id="SSF103473">
    <property type="entry name" value="MFS general substrate transporter"/>
    <property type="match status" value="1"/>
</dbReference>
<feature type="transmembrane region" description="Helical" evidence="6">
    <location>
        <begin position="35"/>
        <end position="54"/>
    </location>
</feature>
<comment type="subcellular location">
    <subcellularLocation>
        <location evidence="1">Membrane</location>
        <topology evidence="1">Multi-pass membrane protein</topology>
    </subcellularLocation>
</comment>
<evidence type="ECO:0000256" key="5">
    <source>
        <dbReference type="ARBA" id="ARBA00023136"/>
    </source>
</evidence>
<keyword evidence="3 6" id="KW-0812">Transmembrane</keyword>
<feature type="transmembrane region" description="Helical" evidence="6">
    <location>
        <begin position="225"/>
        <end position="243"/>
    </location>
</feature>
<feature type="non-terminal residue" evidence="7">
    <location>
        <position position="375"/>
    </location>
</feature>
<dbReference type="PANTHER" id="PTHR23538">
    <property type="entry name" value="44.5 KD BACTERIOCHLOROPHYLL SYNTHASE SUBUNIT"/>
    <property type="match status" value="1"/>
</dbReference>
<gene>
    <name evidence="7" type="ORF">ACFQ4E_06960</name>
</gene>
<feature type="transmembrane region" description="Helical" evidence="6">
    <location>
        <begin position="144"/>
        <end position="164"/>
    </location>
</feature>
<accession>A0ABW3ZGF3</accession>
<comment type="caution">
    <text evidence="7">The sequence shown here is derived from an EMBL/GenBank/DDBJ whole genome shotgun (WGS) entry which is preliminary data.</text>
</comment>
<dbReference type="PANTHER" id="PTHR23538:SF1">
    <property type="entry name" value="44.5 KD BACTERIOCHLOROPHYLL SYNTHASE SUBUNIT"/>
    <property type="match status" value="1"/>
</dbReference>
<feature type="transmembrane region" description="Helical" evidence="6">
    <location>
        <begin position="317"/>
        <end position="344"/>
    </location>
</feature>